<feature type="transmembrane region" description="Helical" evidence="9">
    <location>
        <begin position="746"/>
        <end position="772"/>
    </location>
</feature>
<dbReference type="PROSITE" id="PS00154">
    <property type="entry name" value="ATPASE_E1_E2"/>
    <property type="match status" value="1"/>
</dbReference>
<evidence type="ECO:0000313" key="13">
    <source>
        <dbReference type="Proteomes" id="UP001165090"/>
    </source>
</evidence>
<evidence type="ECO:0000256" key="8">
    <source>
        <dbReference type="SAM" id="MobiDB-lite"/>
    </source>
</evidence>
<accession>A0ABQ5S1C4</accession>
<keyword evidence="3" id="KW-0547">Nucleotide-binding</keyword>
<dbReference type="EMBL" id="BSDZ01000016">
    <property type="protein sequence ID" value="GLI63670.1"/>
    <property type="molecule type" value="Genomic_DNA"/>
</dbReference>
<dbReference type="InterPro" id="IPR059000">
    <property type="entry name" value="ATPase_P-type_domA"/>
</dbReference>
<dbReference type="NCBIfam" id="TIGR01494">
    <property type="entry name" value="ATPase_P-type"/>
    <property type="match status" value="1"/>
</dbReference>
<keyword evidence="13" id="KW-1185">Reference proteome</keyword>
<dbReference type="InterPro" id="IPR001757">
    <property type="entry name" value="P_typ_ATPase"/>
</dbReference>
<evidence type="ECO:0000256" key="9">
    <source>
        <dbReference type="SAM" id="Phobius"/>
    </source>
</evidence>
<feature type="compositionally biased region" description="Polar residues" evidence="8">
    <location>
        <begin position="644"/>
        <end position="657"/>
    </location>
</feature>
<evidence type="ECO:0000259" key="11">
    <source>
        <dbReference type="Pfam" id="PF00690"/>
    </source>
</evidence>
<proteinExistence type="predicted"/>
<evidence type="ECO:0000256" key="1">
    <source>
        <dbReference type="ARBA" id="ARBA00004127"/>
    </source>
</evidence>
<evidence type="ECO:0000256" key="5">
    <source>
        <dbReference type="ARBA" id="ARBA00022842"/>
    </source>
</evidence>
<dbReference type="PANTHER" id="PTHR24093:SF369">
    <property type="entry name" value="CALCIUM-TRANSPORTING ATPASE"/>
    <property type="match status" value="1"/>
</dbReference>
<feature type="compositionally biased region" description="Polar residues" evidence="8">
    <location>
        <begin position="835"/>
        <end position="866"/>
    </location>
</feature>
<organism evidence="12 13">
    <name type="scientific">Volvox africanus</name>
    <dbReference type="NCBI Taxonomy" id="51714"/>
    <lineage>
        <taxon>Eukaryota</taxon>
        <taxon>Viridiplantae</taxon>
        <taxon>Chlorophyta</taxon>
        <taxon>core chlorophytes</taxon>
        <taxon>Chlorophyceae</taxon>
        <taxon>CS clade</taxon>
        <taxon>Chlamydomonadales</taxon>
        <taxon>Volvocaceae</taxon>
        <taxon>Volvox</taxon>
    </lineage>
</organism>
<dbReference type="InterPro" id="IPR004014">
    <property type="entry name" value="ATPase_P-typ_cation-transptr_N"/>
</dbReference>
<evidence type="ECO:0000313" key="12">
    <source>
        <dbReference type="EMBL" id="GLI63670.1"/>
    </source>
</evidence>
<dbReference type="SUPFAM" id="SSF81665">
    <property type="entry name" value="Calcium ATPase, transmembrane domain M"/>
    <property type="match status" value="1"/>
</dbReference>
<sequence length="977" mass="100023">MFPVDTGPPRPLERHHLCARRWFLLRQHGFARFLTHSTAWPARPGLAMLPWSIQHVADVKWTSSHVLLSSSCFARRASSIRSGQLDRCCTTHIFLPAPRATAAAFQTPSPTKAPLALASVPMASSRASAGRALNPVARCQPLTGAEGFSAAAPSGPQLRLKDTEQEEDPDLQQQRQSSSSGPDLDLDPRRRKASVIEPHGVSALSEYSPWEQQHDVSPDDLVASQGGTPTAAAVTAPLLPVLEPSTSGNSSTLTGATISKSTGGAGSTGFGIDAHELACMVSHAFDHDGFLPITVTLGQLVTALRSSVAEGVSGTVEDTAARQKMYGINSLPPPHQVTFLELVLEALDDFTVQALMVSGVLSLALAVLGPESGGVGVIGAAAAAAAGGPSADWLEGAAILGTVALVVTVSAATGYAKESKFRQLNSLKDDVQVRVIRQGGPPSPLPSRQLLVGDLAIVEAGDILQADGLLVAGGEIRLDQSHLTGESDEVVRAPVGLGAPAVVLSGSKVLDGYGKMIVLAVGPYSQQGNINVMMQQASAGGAGGVSGDGGGSSAAATVAVPTTTGTVASAGSIDGELGSAGQQQQRRQRRRRQRSLAGLSSGAAKALQASAAVAAAALATVSSVASYDSTDGIDAADARKGASHPSTSESTSGNATATAIIANPSGSGRGPESEGMRVETFLTQKLQVLAQRIGAFGVAAAAFIFVVNAAAYTAGLLMGAGAGAGAPESVLSGGSAMDIARAYLDLVITSITILVVAVPEGLPLAVTLALAFSVQRMLADNNLVRQLGACETMGAATTICSDKTGTLTSNEMTVVRLWAAGRQFRVVRPMEEAFTNQHNQNNRQPSGLSRNSLNHDGSNQTSSYNNHSDHAGDQGTSTHGNSSGRNGSSGYSGSSGSIHSTRKHSRSLSPSAAELPRGPTAHLAPWVSEPAQPTHGSSSATAAAAIATTGTSESPLRLRSSWHLSRPSLLASHLGPG</sequence>
<keyword evidence="6 9" id="KW-1133">Transmembrane helix</keyword>
<feature type="transmembrane region" description="Helical" evidence="9">
    <location>
        <begin position="693"/>
        <end position="726"/>
    </location>
</feature>
<dbReference type="PANTHER" id="PTHR24093">
    <property type="entry name" value="CATION TRANSPORTING ATPASE"/>
    <property type="match status" value="1"/>
</dbReference>
<evidence type="ECO:0000256" key="2">
    <source>
        <dbReference type="ARBA" id="ARBA00022692"/>
    </source>
</evidence>
<evidence type="ECO:0000259" key="10">
    <source>
        <dbReference type="Pfam" id="PF00122"/>
    </source>
</evidence>
<dbReference type="Gene3D" id="1.20.1110.10">
    <property type="entry name" value="Calcium-transporting ATPase, transmembrane domain"/>
    <property type="match status" value="2"/>
</dbReference>
<dbReference type="InterPro" id="IPR036412">
    <property type="entry name" value="HAD-like_sf"/>
</dbReference>
<dbReference type="Proteomes" id="UP001165090">
    <property type="component" value="Unassembled WGS sequence"/>
</dbReference>
<keyword evidence="2 9" id="KW-0812">Transmembrane</keyword>
<feature type="compositionally biased region" description="Low complexity" evidence="8">
    <location>
        <begin position="936"/>
        <end position="952"/>
    </location>
</feature>
<feature type="region of interest" description="Disordered" evidence="8">
    <location>
        <begin position="162"/>
        <end position="221"/>
    </location>
</feature>
<feature type="region of interest" description="Disordered" evidence="8">
    <location>
        <begin position="835"/>
        <end position="977"/>
    </location>
</feature>
<dbReference type="InterPro" id="IPR018303">
    <property type="entry name" value="ATPase_P-typ_P_site"/>
</dbReference>
<dbReference type="InterPro" id="IPR008250">
    <property type="entry name" value="ATPase_P-typ_transduc_dom_A_sf"/>
</dbReference>
<gene>
    <name evidence="12" type="ORF">VaNZ11_006708</name>
</gene>
<feature type="domain" description="Cation-transporting P-type ATPase N-terminal" evidence="11">
    <location>
        <begin position="296"/>
        <end position="362"/>
    </location>
</feature>
<keyword evidence="5" id="KW-0460">Magnesium</keyword>
<dbReference type="Gene3D" id="2.70.150.10">
    <property type="entry name" value="Calcium-transporting ATPase, cytoplasmic transduction domain A"/>
    <property type="match status" value="1"/>
</dbReference>
<comment type="subcellular location">
    <subcellularLocation>
        <location evidence="1">Endomembrane system</location>
        <topology evidence="1">Multi-pass membrane protein</topology>
    </subcellularLocation>
</comment>
<name>A0ABQ5S1C4_9CHLO</name>
<evidence type="ECO:0000256" key="3">
    <source>
        <dbReference type="ARBA" id="ARBA00022741"/>
    </source>
</evidence>
<feature type="non-terminal residue" evidence="12">
    <location>
        <position position="977"/>
    </location>
</feature>
<feature type="domain" description="P-type ATPase A" evidence="10">
    <location>
        <begin position="432"/>
        <end position="532"/>
    </location>
</feature>
<evidence type="ECO:0000256" key="4">
    <source>
        <dbReference type="ARBA" id="ARBA00022840"/>
    </source>
</evidence>
<protein>
    <recommendedName>
        <fullName evidence="14">Cation-transporting P-type ATPase N-terminal domain-containing protein</fullName>
    </recommendedName>
</protein>
<dbReference type="SUPFAM" id="SSF56784">
    <property type="entry name" value="HAD-like"/>
    <property type="match status" value="1"/>
</dbReference>
<evidence type="ECO:0008006" key="14">
    <source>
        <dbReference type="Google" id="ProtNLM"/>
    </source>
</evidence>
<reference evidence="12 13" key="1">
    <citation type="journal article" date="2023" name="IScience">
        <title>Expanded male sex-determining region conserved during the evolution of homothallism in the green alga Volvox.</title>
        <authorList>
            <person name="Yamamoto K."/>
            <person name="Matsuzaki R."/>
            <person name="Mahakham W."/>
            <person name="Heman W."/>
            <person name="Sekimoto H."/>
            <person name="Kawachi M."/>
            <person name="Minakuchi Y."/>
            <person name="Toyoda A."/>
            <person name="Nozaki H."/>
        </authorList>
    </citation>
    <scope>NUCLEOTIDE SEQUENCE [LARGE SCALE GENOMIC DNA]</scope>
    <source>
        <strain evidence="12 13">NIES-4468</strain>
    </source>
</reference>
<dbReference type="Pfam" id="PF00122">
    <property type="entry name" value="E1-E2_ATPase"/>
    <property type="match status" value="1"/>
</dbReference>
<evidence type="ECO:0000256" key="7">
    <source>
        <dbReference type="ARBA" id="ARBA00023136"/>
    </source>
</evidence>
<keyword evidence="4" id="KW-0067">ATP-binding</keyword>
<evidence type="ECO:0000256" key="6">
    <source>
        <dbReference type="ARBA" id="ARBA00022989"/>
    </source>
</evidence>
<dbReference type="Pfam" id="PF00690">
    <property type="entry name" value="Cation_ATPase_N"/>
    <property type="match status" value="1"/>
</dbReference>
<feature type="region of interest" description="Disordered" evidence="8">
    <location>
        <begin position="637"/>
        <end position="676"/>
    </location>
</feature>
<dbReference type="InterPro" id="IPR023298">
    <property type="entry name" value="ATPase_P-typ_TM_dom_sf"/>
</dbReference>
<comment type="caution">
    <text evidence="12">The sequence shown here is derived from an EMBL/GenBank/DDBJ whole genome shotgun (WGS) entry which is preliminary data.</text>
</comment>
<dbReference type="SUPFAM" id="SSF81653">
    <property type="entry name" value="Calcium ATPase, transduction domain A"/>
    <property type="match status" value="1"/>
</dbReference>
<feature type="region of interest" description="Disordered" evidence="8">
    <location>
        <begin position="567"/>
        <end position="597"/>
    </location>
</feature>
<feature type="compositionally biased region" description="Low complexity" evidence="8">
    <location>
        <begin position="875"/>
        <end position="899"/>
    </location>
</feature>
<keyword evidence="7 9" id="KW-0472">Membrane</keyword>